<evidence type="ECO:0000256" key="3">
    <source>
        <dbReference type="ARBA" id="ARBA00022679"/>
    </source>
</evidence>
<dbReference type="CDD" id="cd03784">
    <property type="entry name" value="GT1_Gtf-like"/>
    <property type="match status" value="1"/>
</dbReference>
<sequence length="520" mass="58026">MHDSSASHDAHKYNNVYKSHELSNTILQHNTTTVSDCDQNHEIEIAMNSNLHILFFPFMAPGHMNPMVDMAKLFSLRGVTTTLVTTPANAHLISINHPPINLTLIPFPSAEVGLPIGCENMTSITSTAMRAPFMQALAMLRQPFDQVLKELRPDAIVTDSFLPWTFHAASELGIPRLVFHGTSFFALCAADTVDDYSPHSKQEESFTLHGFPHQIQLFKSQIPDIQKSHSGLVGILQEVKELEAKNYGVLVNSFYELEPEYADHYRKVMGRRAWHVGPVSLWNGGAGVQEQDGDDECLKWLDNKEPNSVLYVCFGSLCRFTGAQLKEIALGLESSNQGFIWVVRKLAAGNEEEEEEEWLPEGYEERIEGRGLMIRGWAPQKLILNHEALGGFLTHCGWNSTVEGVSAGVRMITWPIFADQFYNEKLVVDVLKIGVSVGVKEYGKGQYFAESLGIMGVVDKEEIQKAVVRVMAGGEEAEEMRVRVKRLKEMAKMAVVEGGSSYEDMGSLIQLLIENKNISI</sequence>
<evidence type="ECO:0000256" key="4">
    <source>
        <dbReference type="RuleBase" id="RU003718"/>
    </source>
</evidence>
<accession>A0A9D5BY86</accession>
<keyword evidence="2 4" id="KW-0328">Glycosyltransferase</keyword>
<dbReference type="GO" id="GO:0035251">
    <property type="term" value="F:UDP-glucosyltransferase activity"/>
    <property type="evidence" value="ECO:0007669"/>
    <property type="project" value="TreeGrafter"/>
</dbReference>
<name>A0A9D5BY86_9LILI</name>
<comment type="similarity">
    <text evidence="1 4">Belongs to the UDP-glycosyltransferase family.</text>
</comment>
<evidence type="ECO:0000313" key="7">
    <source>
        <dbReference type="Proteomes" id="UP001085076"/>
    </source>
</evidence>
<dbReference type="EMBL" id="JAGGNH010000009">
    <property type="protein sequence ID" value="KAJ0962864.1"/>
    <property type="molecule type" value="Genomic_DNA"/>
</dbReference>
<dbReference type="PROSITE" id="PS00375">
    <property type="entry name" value="UDPGT"/>
    <property type="match status" value="1"/>
</dbReference>
<evidence type="ECO:0000256" key="1">
    <source>
        <dbReference type="ARBA" id="ARBA00009995"/>
    </source>
</evidence>
<dbReference type="Proteomes" id="UP001085076">
    <property type="component" value="Miscellaneous, Linkage group lg09"/>
</dbReference>
<reference evidence="6" key="2">
    <citation type="journal article" date="2022" name="Hortic Res">
        <title>The genome of Dioscorea zingiberensis sheds light on the biosynthesis, origin and evolution of the medicinally important diosgenin saponins.</title>
        <authorList>
            <person name="Li Y."/>
            <person name="Tan C."/>
            <person name="Li Z."/>
            <person name="Guo J."/>
            <person name="Li S."/>
            <person name="Chen X."/>
            <person name="Wang C."/>
            <person name="Dai X."/>
            <person name="Yang H."/>
            <person name="Song W."/>
            <person name="Hou L."/>
            <person name="Xu J."/>
            <person name="Tong Z."/>
            <person name="Xu A."/>
            <person name="Yuan X."/>
            <person name="Wang W."/>
            <person name="Yang Q."/>
            <person name="Chen L."/>
            <person name="Sun Z."/>
            <person name="Wang K."/>
            <person name="Pan B."/>
            <person name="Chen J."/>
            <person name="Bao Y."/>
            <person name="Liu F."/>
            <person name="Qi X."/>
            <person name="Gang D.R."/>
            <person name="Wen J."/>
            <person name="Li J."/>
        </authorList>
    </citation>
    <scope>NUCLEOTIDE SEQUENCE</scope>
    <source>
        <strain evidence="6">Dzin_1.0</strain>
    </source>
</reference>
<proteinExistence type="inferred from homology"/>
<evidence type="ECO:0000256" key="2">
    <source>
        <dbReference type="ARBA" id="ARBA00022676"/>
    </source>
</evidence>
<dbReference type="Pfam" id="PF00201">
    <property type="entry name" value="UDPGT"/>
    <property type="match status" value="1"/>
</dbReference>
<evidence type="ECO:0000313" key="6">
    <source>
        <dbReference type="EMBL" id="KAJ0962864.1"/>
    </source>
</evidence>
<gene>
    <name evidence="6" type="ORF">J5N97_027986</name>
</gene>
<dbReference type="PANTHER" id="PTHR48047:SF45">
    <property type="entry name" value="SCOPOLETIN GLUCOSYLTRANSFERASE-LIKE"/>
    <property type="match status" value="1"/>
</dbReference>
<dbReference type="InterPro" id="IPR002213">
    <property type="entry name" value="UDP_glucos_trans"/>
</dbReference>
<dbReference type="AlphaFoldDB" id="A0A9D5BY86"/>
<dbReference type="FunFam" id="3.40.50.2000:FF:000047">
    <property type="entry name" value="Glycosyltransferase"/>
    <property type="match status" value="1"/>
</dbReference>
<dbReference type="PANTHER" id="PTHR48047">
    <property type="entry name" value="GLYCOSYLTRANSFERASE"/>
    <property type="match status" value="1"/>
</dbReference>
<dbReference type="InterPro" id="IPR035595">
    <property type="entry name" value="UDP_glycos_trans_CS"/>
</dbReference>
<organism evidence="6 7">
    <name type="scientific">Dioscorea zingiberensis</name>
    <dbReference type="NCBI Taxonomy" id="325984"/>
    <lineage>
        <taxon>Eukaryota</taxon>
        <taxon>Viridiplantae</taxon>
        <taxon>Streptophyta</taxon>
        <taxon>Embryophyta</taxon>
        <taxon>Tracheophyta</taxon>
        <taxon>Spermatophyta</taxon>
        <taxon>Magnoliopsida</taxon>
        <taxon>Liliopsida</taxon>
        <taxon>Dioscoreales</taxon>
        <taxon>Dioscoreaceae</taxon>
        <taxon>Dioscorea</taxon>
    </lineage>
</organism>
<comment type="caution">
    <text evidence="6">The sequence shown here is derived from an EMBL/GenBank/DDBJ whole genome shotgun (WGS) entry which is preliminary data.</text>
</comment>
<dbReference type="Gene3D" id="3.40.50.2000">
    <property type="entry name" value="Glycogen Phosphorylase B"/>
    <property type="match status" value="2"/>
</dbReference>
<dbReference type="SUPFAM" id="SSF53756">
    <property type="entry name" value="UDP-Glycosyltransferase/glycogen phosphorylase"/>
    <property type="match status" value="1"/>
</dbReference>
<keyword evidence="7" id="KW-1185">Reference proteome</keyword>
<protein>
    <recommendedName>
        <fullName evidence="5">Glycosyltransferase</fullName>
        <ecNumber evidence="5">2.4.1.-</ecNumber>
    </recommendedName>
</protein>
<dbReference type="EC" id="2.4.1.-" evidence="5"/>
<dbReference type="OrthoDB" id="731962at2759"/>
<evidence type="ECO:0000256" key="5">
    <source>
        <dbReference type="RuleBase" id="RU362057"/>
    </source>
</evidence>
<reference evidence="6" key="1">
    <citation type="submission" date="2021-03" db="EMBL/GenBank/DDBJ databases">
        <authorList>
            <person name="Li Z."/>
            <person name="Yang C."/>
        </authorList>
    </citation>
    <scope>NUCLEOTIDE SEQUENCE</scope>
    <source>
        <strain evidence="6">Dzin_1.0</strain>
        <tissue evidence="6">Leaf</tissue>
    </source>
</reference>
<keyword evidence="3 4" id="KW-0808">Transferase</keyword>